<comment type="caution">
    <text evidence="2">The sequence shown here is derived from an EMBL/GenBank/DDBJ whole genome shotgun (WGS) entry which is preliminary data.</text>
</comment>
<protein>
    <submittedName>
        <fullName evidence="2">Uncharacterized protein</fullName>
    </submittedName>
</protein>
<dbReference type="OrthoDB" id="2455286at2"/>
<feature type="transmembrane region" description="Helical" evidence="1">
    <location>
        <begin position="63"/>
        <end position="82"/>
    </location>
</feature>
<reference evidence="2 3" key="1">
    <citation type="submission" date="2019-03" db="EMBL/GenBank/DDBJ databases">
        <authorList>
            <person name="Yang Y."/>
        </authorList>
    </citation>
    <scope>NUCLEOTIDE SEQUENCE [LARGE SCALE GENOMIC DNA]</scope>
    <source>
        <strain evidence="2 3">ASL-1</strain>
    </source>
</reference>
<dbReference type="EMBL" id="SORX01000003">
    <property type="protein sequence ID" value="TFE02217.1"/>
    <property type="molecule type" value="Genomic_DNA"/>
</dbReference>
<name>A0A4Y8LLU1_9BACL</name>
<proteinExistence type="predicted"/>
<organism evidence="2 3">
    <name type="scientific">Jeotgalibacillus salarius</name>
    <dbReference type="NCBI Taxonomy" id="546023"/>
    <lineage>
        <taxon>Bacteria</taxon>
        <taxon>Bacillati</taxon>
        <taxon>Bacillota</taxon>
        <taxon>Bacilli</taxon>
        <taxon>Bacillales</taxon>
        <taxon>Caryophanaceae</taxon>
        <taxon>Jeotgalibacillus</taxon>
    </lineage>
</organism>
<keyword evidence="3" id="KW-1185">Reference proteome</keyword>
<evidence type="ECO:0000313" key="2">
    <source>
        <dbReference type="EMBL" id="TFE02217.1"/>
    </source>
</evidence>
<feature type="transmembrane region" description="Helical" evidence="1">
    <location>
        <begin position="34"/>
        <end position="51"/>
    </location>
</feature>
<sequence>MSSKVYLASLMTKDPSFMLHYQYVKKRGSEYMKAVNLMIVIITLMHFSFLINQTAFDGEFSGLVMTINTILFLVAMITFATVRNAARKSKVTS</sequence>
<gene>
    <name evidence="2" type="ORF">E2626_06460</name>
</gene>
<dbReference type="RefSeq" id="WP_134380920.1">
    <property type="nucleotide sequence ID" value="NZ_SORX01000003.1"/>
</dbReference>
<keyword evidence="1" id="KW-1133">Transmembrane helix</keyword>
<keyword evidence="1" id="KW-0472">Membrane</keyword>
<dbReference type="AlphaFoldDB" id="A0A4Y8LLU1"/>
<evidence type="ECO:0000256" key="1">
    <source>
        <dbReference type="SAM" id="Phobius"/>
    </source>
</evidence>
<accession>A0A4Y8LLU1</accession>
<evidence type="ECO:0000313" key="3">
    <source>
        <dbReference type="Proteomes" id="UP000297776"/>
    </source>
</evidence>
<dbReference type="Proteomes" id="UP000297776">
    <property type="component" value="Unassembled WGS sequence"/>
</dbReference>
<keyword evidence="1" id="KW-0812">Transmembrane</keyword>